<proteinExistence type="inferred from homology"/>
<evidence type="ECO:0000256" key="5">
    <source>
        <dbReference type="ARBA" id="ARBA00023243"/>
    </source>
</evidence>
<dbReference type="Pfam" id="PF00504">
    <property type="entry name" value="Chloroa_b-bind"/>
    <property type="match status" value="1"/>
</dbReference>
<evidence type="ECO:0000256" key="2">
    <source>
        <dbReference type="ARBA" id="ARBA00005933"/>
    </source>
</evidence>
<dbReference type="EMBL" id="HBEL01034695">
    <property type="protein sequence ID" value="CAD8420165.1"/>
    <property type="molecule type" value="Transcribed_RNA"/>
</dbReference>
<keyword evidence="5" id="KW-0437">Light-harvesting polypeptide</keyword>
<dbReference type="InterPro" id="IPR022796">
    <property type="entry name" value="Chloroa_b-bind"/>
</dbReference>
<reference evidence="6" key="1">
    <citation type="submission" date="2021-01" db="EMBL/GenBank/DDBJ databases">
        <authorList>
            <person name="Corre E."/>
            <person name="Pelletier E."/>
            <person name="Niang G."/>
            <person name="Scheremetjew M."/>
            <person name="Finn R."/>
            <person name="Kale V."/>
            <person name="Holt S."/>
            <person name="Cochrane G."/>
            <person name="Meng A."/>
            <person name="Brown T."/>
            <person name="Cohen L."/>
        </authorList>
    </citation>
    <scope>NUCLEOTIDE SEQUENCE</scope>
    <source>
        <strain evidence="6">CCAP1064/1</strain>
    </source>
</reference>
<gene>
    <name evidence="6" type="ORF">PINE0816_LOCUS16301</name>
</gene>
<comment type="subcellular location">
    <subcellularLocation>
        <location evidence="1">Plastid</location>
        <location evidence="1">Chloroplast</location>
    </subcellularLocation>
</comment>
<dbReference type="Gene3D" id="1.10.3460.10">
    <property type="entry name" value="Chlorophyll a/b binding protein domain"/>
    <property type="match status" value="1"/>
</dbReference>
<evidence type="ECO:0000256" key="1">
    <source>
        <dbReference type="ARBA" id="ARBA00004229"/>
    </source>
</evidence>
<evidence type="ECO:0000256" key="4">
    <source>
        <dbReference type="ARBA" id="ARBA00022640"/>
    </source>
</evidence>
<name>A0A7S0GEZ4_9STRA</name>
<sequence>MVAMLGTFVHNNNWVFDGYISPSAGLKFSDVDTGIGGLFQLPAAGLAQIVGICGFVELTWWPATQADGDYGIRLGKINDWDAQPAKKVRQQNAELNNGRAAMMAIAGVITQEVFTGQNLQEQFAAGHITPFGDGQGFF</sequence>
<comment type="similarity">
    <text evidence="2">Belongs to the fucoxanthin chlorophyll protein family.</text>
</comment>
<dbReference type="GO" id="GO:0030076">
    <property type="term" value="C:light-harvesting complex"/>
    <property type="evidence" value="ECO:0007669"/>
    <property type="project" value="UniProtKB-KW"/>
</dbReference>
<evidence type="ECO:0000256" key="3">
    <source>
        <dbReference type="ARBA" id="ARBA00022528"/>
    </source>
</evidence>
<protein>
    <submittedName>
        <fullName evidence="6">Uncharacterized protein</fullName>
    </submittedName>
</protein>
<dbReference type="AlphaFoldDB" id="A0A7S0GEZ4"/>
<dbReference type="GO" id="GO:0009507">
    <property type="term" value="C:chloroplast"/>
    <property type="evidence" value="ECO:0007669"/>
    <property type="project" value="UniProtKB-SubCell"/>
</dbReference>
<keyword evidence="4" id="KW-0934">Plastid</keyword>
<organism evidence="6">
    <name type="scientific">Proboscia inermis</name>
    <dbReference type="NCBI Taxonomy" id="420281"/>
    <lineage>
        <taxon>Eukaryota</taxon>
        <taxon>Sar</taxon>
        <taxon>Stramenopiles</taxon>
        <taxon>Ochrophyta</taxon>
        <taxon>Bacillariophyta</taxon>
        <taxon>Coscinodiscophyceae</taxon>
        <taxon>Rhizosoleniophycidae</taxon>
        <taxon>Rhizosoleniales</taxon>
        <taxon>Rhizosoleniaceae</taxon>
        <taxon>Proboscia</taxon>
    </lineage>
</organism>
<evidence type="ECO:0000313" key="6">
    <source>
        <dbReference type="EMBL" id="CAD8420165.1"/>
    </source>
</evidence>
<accession>A0A7S0GEZ4</accession>
<keyword evidence="3" id="KW-0150">Chloroplast</keyword>
<dbReference type="SUPFAM" id="SSF103511">
    <property type="entry name" value="Chlorophyll a-b binding protein"/>
    <property type="match status" value="1"/>
</dbReference>